<dbReference type="OrthoDB" id="9762853at2"/>
<dbReference type="Proteomes" id="UP000295741">
    <property type="component" value="Unassembled WGS sequence"/>
</dbReference>
<evidence type="ECO:0000313" key="1">
    <source>
        <dbReference type="EMBL" id="TDO25679.1"/>
    </source>
</evidence>
<proteinExistence type="predicted"/>
<reference evidence="1 2" key="1">
    <citation type="submission" date="2019-03" db="EMBL/GenBank/DDBJ databases">
        <title>Genomic Encyclopedia of Archaeal and Bacterial Type Strains, Phase II (KMG-II): from individual species to whole genera.</title>
        <authorList>
            <person name="Goeker M."/>
        </authorList>
    </citation>
    <scope>NUCLEOTIDE SEQUENCE [LARGE SCALE GENOMIC DNA]</scope>
    <source>
        <strain evidence="1 2">DSM 28323</strain>
    </source>
</reference>
<dbReference type="RefSeq" id="WP_133475177.1">
    <property type="nucleotide sequence ID" value="NZ_SNWP01000012.1"/>
</dbReference>
<evidence type="ECO:0008006" key="3">
    <source>
        <dbReference type="Google" id="ProtNLM"/>
    </source>
</evidence>
<dbReference type="EMBL" id="SNWP01000012">
    <property type="protein sequence ID" value="TDO25679.1"/>
    <property type="molecule type" value="Genomic_DNA"/>
</dbReference>
<keyword evidence="2" id="KW-1185">Reference proteome</keyword>
<accession>A0A4R6IT38</accession>
<evidence type="ECO:0000313" key="2">
    <source>
        <dbReference type="Proteomes" id="UP000295741"/>
    </source>
</evidence>
<gene>
    <name evidence="1" type="ORF">BC659_2601</name>
</gene>
<name>A0A4R6IT38_9BACT</name>
<organism evidence="1 2">
    <name type="scientific">Sediminibacterium goheungense</name>
    <dbReference type="NCBI Taxonomy" id="1086393"/>
    <lineage>
        <taxon>Bacteria</taxon>
        <taxon>Pseudomonadati</taxon>
        <taxon>Bacteroidota</taxon>
        <taxon>Chitinophagia</taxon>
        <taxon>Chitinophagales</taxon>
        <taxon>Chitinophagaceae</taxon>
        <taxon>Sediminibacterium</taxon>
    </lineage>
</organism>
<sequence length="1267" mass="144602">MSQFETSHIADGISQSERYPRSLQPDFFQIDERDMDDMLRFIIELSRHFNYYDLNNQIDGNWEDILLSDINIVLRIIPKFGVNSFIKKYDHLKNSISLQEPDEVNIKYVNRIFQFLNNFIGFQESVHHKFRISSRADQGMLDFRKIVDGHDSFEEELDELDQLVQQARDAFGTAIELPVFRKVKGRDIDITTIPVTALEGSHTFARIADLLQKTNGLFGTIRSKYSRLTEAAEWYLYKQKAGVDDYEPHTALLISFLELYQYLKNDLNQLTGKHLDFYYRDILGIQPKEAVPDKAHIVATLNPSFDQYLLPKGEILLASVPDTDESLRFEVDEDLLVTKAAIQALNTVYVSETVKIPVKSEEYEDVKELQVFFANNPVIADKHTPSWPLMGEDQSDLSFDKCSMQPADMGLLVASPLFYAEDGKRNLRVKFYIHDKSAAGYLRHVRNFAGVTDTNEKVLIFEMLSKAFLVSITGKENWIAVEKYTIHYELENVTDKFIEIDFELGHNDPPVGVYQSAIHGYEIDSDWPLLRLQINNHSFHNPYTFLKDMVLQRVGVRLSVTDSTSVQLQNNIGTLSMASPFQVFGPQPSIGSYLDIHNPNIFNRYTKNISIRFHWFDLPRDKGGFETYYASYPKSFGNNAFKVAISALNDGKHQPIPELRQQFSLFEMGKEPGTMAYLSSTSEFVGVDFSKIRFTNAPALGEIVVGAENAYKEGSIRFELTSPEEGFGHRIFPGLFPEVIMHNAKRFSKKIAIPNQPYIPVLSRIAIDYTLEHTEAVNGINKESKKAHNLNLWHYTPFGYRSNYPSNDVSEMFFVPVLKDQSNLFIGLSDVVPGQLLNLFFQIEDNDNDDASFEIATVNWAVLQDNKWKEIPRADVLQDSTGNFINNGIVILRLPETDAGVNTVLDSAYYWLRVSCNKRGDLRTKVKGIFTQAFTVSRLMDPSASQGFLQLDAGMIKTTARTIPQLQEVRQPYPSFNGRQQESLEKYYARVSERLHHKQRPITTTDIAEIVLEAFPDIIKVHCLGAGINVTAQQNEESDVKIVVIPGKQAHTLDTLEEPKASLSTLFQIRKLVASKLPSFIKVDVVNPVYERVKVVCGVIFNDALYKESVGNNISRLNRDIRRFISPWLFNADSDVQMEGRLYTSEILNFIKKCPYVVHVTSFSVLHFYRIYDAQTGRYEARVVDSAIQKVDFLKGSLPGSILISAPEHEIIVLPERKYLKPQESGIGGLVIGEELLVVNERNRQITEPEKEDADEERFDFTFQVND</sequence>
<dbReference type="AlphaFoldDB" id="A0A4R6IT38"/>
<protein>
    <recommendedName>
        <fullName evidence="3">Baseplate J-like protein</fullName>
    </recommendedName>
</protein>
<comment type="caution">
    <text evidence="1">The sequence shown here is derived from an EMBL/GenBank/DDBJ whole genome shotgun (WGS) entry which is preliminary data.</text>
</comment>